<gene>
    <name evidence="4" type="ORF">Ocin01_19221</name>
</gene>
<dbReference type="STRING" id="48709.A0A1D2M3E7"/>
<feature type="chain" id="PRO_5008903430" evidence="2">
    <location>
        <begin position="25"/>
        <end position="301"/>
    </location>
</feature>
<organism evidence="4 5">
    <name type="scientific">Orchesella cincta</name>
    <name type="common">Springtail</name>
    <name type="synonym">Podura cincta</name>
    <dbReference type="NCBI Taxonomy" id="48709"/>
    <lineage>
        <taxon>Eukaryota</taxon>
        <taxon>Metazoa</taxon>
        <taxon>Ecdysozoa</taxon>
        <taxon>Arthropoda</taxon>
        <taxon>Hexapoda</taxon>
        <taxon>Collembola</taxon>
        <taxon>Entomobryomorpha</taxon>
        <taxon>Entomobryoidea</taxon>
        <taxon>Orchesellidae</taxon>
        <taxon>Orchesellinae</taxon>
        <taxon>Orchesella</taxon>
    </lineage>
</organism>
<proteinExistence type="predicted"/>
<sequence length="301" mass="34826">MKSWTCVALWILLIQFASFPPSESYDRKLQKGKIRLHLSARNVDRGKFEKSDPYCLVSLSEDGGRTTREIGQTEKVKDDSNPDWETEFEIDFIREHQQYFYFVVKDADAWNGDDALGRVWVSVADYVDKEEFDKPRLTNKGYLIMEGVNPETKHIAGRLPIPTNVSEWLRFRVFTRNQPTDDVNAIPLQNKPYVEVAYVDNPDGTPHKIGRTDMRRSSTAPRWDGVFAFHWNKEKDQRFRFGCTTTKLSKDKFKQEAWVSVSDYVGQGPELLAAVNRPQSNSPHRQEGLRVAPEIHKKSKI</sequence>
<feature type="signal peptide" evidence="2">
    <location>
        <begin position="1"/>
        <end position="24"/>
    </location>
</feature>
<dbReference type="OrthoDB" id="8280806at2759"/>
<dbReference type="AlphaFoldDB" id="A0A1D2M3E7"/>
<protein>
    <submittedName>
        <fullName evidence="4">Copine-8</fullName>
    </submittedName>
</protein>
<dbReference type="InterPro" id="IPR045052">
    <property type="entry name" value="Copine"/>
</dbReference>
<reference evidence="4 5" key="1">
    <citation type="journal article" date="2016" name="Genome Biol. Evol.">
        <title>Gene Family Evolution Reflects Adaptation to Soil Environmental Stressors in the Genome of the Collembolan Orchesella cincta.</title>
        <authorList>
            <person name="Faddeeva-Vakhrusheva A."/>
            <person name="Derks M.F."/>
            <person name="Anvar S.Y."/>
            <person name="Agamennone V."/>
            <person name="Suring W."/>
            <person name="Smit S."/>
            <person name="van Straalen N.M."/>
            <person name="Roelofs D."/>
        </authorList>
    </citation>
    <scope>NUCLEOTIDE SEQUENCE [LARGE SCALE GENOMIC DNA]</scope>
    <source>
        <tissue evidence="4">Mixed pool</tissue>
    </source>
</reference>
<accession>A0A1D2M3E7</accession>
<evidence type="ECO:0000259" key="3">
    <source>
        <dbReference type="PROSITE" id="PS50004"/>
    </source>
</evidence>
<dbReference type="Pfam" id="PF00168">
    <property type="entry name" value="C2"/>
    <property type="match status" value="2"/>
</dbReference>
<evidence type="ECO:0000313" key="4">
    <source>
        <dbReference type="EMBL" id="ODM87462.1"/>
    </source>
</evidence>
<dbReference type="Gene3D" id="2.60.40.150">
    <property type="entry name" value="C2 domain"/>
    <property type="match status" value="2"/>
</dbReference>
<evidence type="ECO:0000256" key="1">
    <source>
        <dbReference type="SAM" id="MobiDB-lite"/>
    </source>
</evidence>
<comment type="caution">
    <text evidence="4">The sequence shown here is derived from an EMBL/GenBank/DDBJ whole genome shotgun (WGS) entry which is preliminary data.</text>
</comment>
<feature type="domain" description="C2" evidence="3">
    <location>
        <begin position="15"/>
        <end position="136"/>
    </location>
</feature>
<dbReference type="SUPFAM" id="SSF49562">
    <property type="entry name" value="C2 domain (Calcium/lipid-binding domain, CaLB)"/>
    <property type="match status" value="2"/>
</dbReference>
<dbReference type="Proteomes" id="UP000094527">
    <property type="component" value="Unassembled WGS sequence"/>
</dbReference>
<dbReference type="InterPro" id="IPR000008">
    <property type="entry name" value="C2_dom"/>
</dbReference>
<dbReference type="PROSITE" id="PS50004">
    <property type="entry name" value="C2"/>
    <property type="match status" value="1"/>
</dbReference>
<dbReference type="GO" id="GO:0071277">
    <property type="term" value="P:cellular response to calcium ion"/>
    <property type="evidence" value="ECO:0007669"/>
    <property type="project" value="TreeGrafter"/>
</dbReference>
<feature type="region of interest" description="Disordered" evidence="1">
    <location>
        <begin position="277"/>
        <end position="301"/>
    </location>
</feature>
<dbReference type="SMART" id="SM00239">
    <property type="entry name" value="C2"/>
    <property type="match status" value="1"/>
</dbReference>
<keyword evidence="5" id="KW-1185">Reference proteome</keyword>
<dbReference type="PANTHER" id="PTHR10857">
    <property type="entry name" value="COPINE"/>
    <property type="match status" value="1"/>
</dbReference>
<dbReference type="InterPro" id="IPR035892">
    <property type="entry name" value="C2_domain_sf"/>
</dbReference>
<feature type="non-terminal residue" evidence="4">
    <location>
        <position position="301"/>
    </location>
</feature>
<evidence type="ECO:0000256" key="2">
    <source>
        <dbReference type="SAM" id="SignalP"/>
    </source>
</evidence>
<evidence type="ECO:0000313" key="5">
    <source>
        <dbReference type="Proteomes" id="UP000094527"/>
    </source>
</evidence>
<name>A0A1D2M3E7_ORCCI</name>
<dbReference type="PANTHER" id="PTHR10857:SF106">
    <property type="entry name" value="C2 DOMAIN-CONTAINING PROTEIN"/>
    <property type="match status" value="1"/>
</dbReference>
<dbReference type="EMBL" id="LJIJ01005247">
    <property type="protein sequence ID" value="ODM87462.1"/>
    <property type="molecule type" value="Genomic_DNA"/>
</dbReference>
<feature type="compositionally biased region" description="Basic and acidic residues" evidence="1">
    <location>
        <begin position="284"/>
        <end position="301"/>
    </location>
</feature>
<dbReference type="GO" id="GO:0005544">
    <property type="term" value="F:calcium-dependent phospholipid binding"/>
    <property type="evidence" value="ECO:0007669"/>
    <property type="project" value="InterPro"/>
</dbReference>
<dbReference type="GO" id="GO:0005886">
    <property type="term" value="C:plasma membrane"/>
    <property type="evidence" value="ECO:0007669"/>
    <property type="project" value="TreeGrafter"/>
</dbReference>
<keyword evidence="2" id="KW-0732">Signal</keyword>